<organism evidence="13 14">
    <name type="scientific">Streptomyces rishiriensis</name>
    <dbReference type="NCBI Taxonomy" id="68264"/>
    <lineage>
        <taxon>Bacteria</taxon>
        <taxon>Bacillati</taxon>
        <taxon>Actinomycetota</taxon>
        <taxon>Actinomycetes</taxon>
        <taxon>Kitasatosporales</taxon>
        <taxon>Streptomycetaceae</taxon>
        <taxon>Streptomyces</taxon>
    </lineage>
</organism>
<evidence type="ECO:0000256" key="4">
    <source>
        <dbReference type="ARBA" id="ARBA00022475"/>
    </source>
</evidence>
<dbReference type="InterPro" id="IPR002585">
    <property type="entry name" value="Cyt-d_ubiquinol_oxidase_su_1"/>
</dbReference>
<evidence type="ECO:0000256" key="11">
    <source>
        <dbReference type="ARBA" id="ARBA00023136"/>
    </source>
</evidence>
<feature type="transmembrane region" description="Helical" evidence="12">
    <location>
        <begin position="79"/>
        <end position="103"/>
    </location>
</feature>
<protein>
    <submittedName>
        <fullName evidence="13">Cytochrome d ubiquinol oxidase subunit I</fullName>
    </submittedName>
</protein>
<evidence type="ECO:0000256" key="10">
    <source>
        <dbReference type="ARBA" id="ARBA00023004"/>
    </source>
</evidence>
<comment type="caution">
    <text evidence="13">The sequence shown here is derived from an EMBL/GenBank/DDBJ whole genome shotgun (WGS) entry which is preliminary data.</text>
</comment>
<dbReference type="PANTHER" id="PTHR30365">
    <property type="entry name" value="CYTOCHROME D UBIQUINOL OXIDASE"/>
    <property type="match status" value="1"/>
</dbReference>
<proteinExistence type="inferred from homology"/>
<keyword evidence="8 12" id="KW-0249">Electron transport</keyword>
<feature type="transmembrane region" description="Helical" evidence="12">
    <location>
        <begin position="381"/>
        <end position="403"/>
    </location>
</feature>
<keyword evidence="9 12" id="KW-1133">Transmembrane helix</keyword>
<reference evidence="13 14" key="1">
    <citation type="submission" date="2023-07" db="EMBL/GenBank/DDBJ databases">
        <title>Comparative genomics of wheat-associated soil bacteria to identify genetic determinants of phenazine resistance.</title>
        <authorList>
            <person name="Mouncey N."/>
        </authorList>
    </citation>
    <scope>NUCLEOTIDE SEQUENCE [LARGE SCALE GENOMIC DNA]</scope>
    <source>
        <strain evidence="13 14">B2I6</strain>
    </source>
</reference>
<keyword evidence="6 12" id="KW-0812">Transmembrane</keyword>
<feature type="transmembrane region" description="Helical" evidence="12">
    <location>
        <begin position="415"/>
        <end position="436"/>
    </location>
</feature>
<evidence type="ECO:0000256" key="9">
    <source>
        <dbReference type="ARBA" id="ARBA00022989"/>
    </source>
</evidence>
<feature type="transmembrane region" description="Helical" evidence="12">
    <location>
        <begin position="281"/>
        <end position="303"/>
    </location>
</feature>
<evidence type="ECO:0000256" key="8">
    <source>
        <dbReference type="ARBA" id="ARBA00022982"/>
    </source>
</evidence>
<feature type="transmembrane region" description="Helical" evidence="12">
    <location>
        <begin position="153"/>
        <end position="178"/>
    </location>
</feature>
<feature type="transmembrane region" description="Helical" evidence="12">
    <location>
        <begin position="124"/>
        <end position="147"/>
    </location>
</feature>
<name>A0ABU0P2X0_STRRH</name>
<accession>A0ABU0P2X0</accession>
<dbReference type="PIRSF" id="PIRSF006446">
    <property type="entry name" value="Cyt_quinol_oxidase_1"/>
    <property type="match status" value="1"/>
</dbReference>
<feature type="transmembrane region" description="Helical" evidence="12">
    <location>
        <begin position="456"/>
        <end position="485"/>
    </location>
</feature>
<evidence type="ECO:0000256" key="1">
    <source>
        <dbReference type="ARBA" id="ARBA00004651"/>
    </source>
</evidence>
<evidence type="ECO:0000256" key="3">
    <source>
        <dbReference type="ARBA" id="ARBA00022448"/>
    </source>
</evidence>
<evidence type="ECO:0000256" key="7">
    <source>
        <dbReference type="ARBA" id="ARBA00022723"/>
    </source>
</evidence>
<dbReference type="Proteomes" id="UP001230654">
    <property type="component" value="Unassembled WGS sequence"/>
</dbReference>
<evidence type="ECO:0000256" key="12">
    <source>
        <dbReference type="PIRNR" id="PIRNR006446"/>
    </source>
</evidence>
<dbReference type="Pfam" id="PF01654">
    <property type="entry name" value="Cyt_bd_oxida_I"/>
    <property type="match status" value="1"/>
</dbReference>
<feature type="transmembrane region" description="Helical" evidence="12">
    <location>
        <begin position="190"/>
        <end position="213"/>
    </location>
</feature>
<keyword evidence="7 12" id="KW-0479">Metal-binding</keyword>
<sequence>MEYAAFLATYSALPACLTKQGDRLLLGIYGQTGLIFTSVGTCPADGGLAREGCEGVLELVVADGAGNLPYARHQMALTLGWHIIFACFGIAFPAIVVFTEWLGHRKDDAALTGLAHTWAKAMGVLFAAGAVSGTLLSFEMGILWPGLMDRFGAVFGFPFVLEGFAFFVEAIFVGVYLFGWNRLSPRAHMLSSLPMVVAGIAGAFFVVSANAWMNNPTGFRLDAEGDVVDAKPWAAMFGPSTWPQFTHMWLAAFMVTGFLIASVYGVGMLRGRRDRHHRMGLLIPLTVAAIMTPVQIGVGDWIANTVADNQPAKLAAMEGQYKTTAGADLSLGGLYVDDELRYSLEIPHGLSLLIHHDPDGVVPGLQEVPADQRPPVNVVHIAYNAMVAIGTALLGLAAWFGLVWWRRRRLPRTAWFLRAVAVSGAAAVAAMEAGWVTTEVGRQPWIVYGLMRTKEAVSPAGGLAWGLAAVIVVYSLLSFFTVVVLRRMALGRDTLAPQEEEVPR</sequence>
<keyword evidence="11 12" id="KW-0472">Membrane</keyword>
<comment type="similarity">
    <text evidence="2 12">Belongs to the cytochrome ubiquinol oxidase subunit 1 family.</text>
</comment>
<dbReference type="RefSeq" id="WP_307167413.1">
    <property type="nucleotide sequence ID" value="NZ_JAUSWV010000002.1"/>
</dbReference>
<evidence type="ECO:0000256" key="2">
    <source>
        <dbReference type="ARBA" id="ARBA00009819"/>
    </source>
</evidence>
<keyword evidence="3 12" id="KW-0813">Transport</keyword>
<keyword evidence="4 12" id="KW-1003">Cell membrane</keyword>
<keyword evidence="14" id="KW-1185">Reference proteome</keyword>
<gene>
    <name evidence="13" type="ORF">QF030_007930</name>
</gene>
<keyword evidence="5 12" id="KW-0349">Heme</keyword>
<dbReference type="PANTHER" id="PTHR30365:SF14">
    <property type="entry name" value="CYTOCHROME BD MENAQUINOL OXIDASE SUBUNIT I-RELATED"/>
    <property type="match status" value="1"/>
</dbReference>
<evidence type="ECO:0000313" key="13">
    <source>
        <dbReference type="EMBL" id="MDQ0585752.1"/>
    </source>
</evidence>
<evidence type="ECO:0000256" key="5">
    <source>
        <dbReference type="ARBA" id="ARBA00022617"/>
    </source>
</evidence>
<comment type="subcellular location">
    <subcellularLocation>
        <location evidence="1">Cell membrane</location>
        <topology evidence="1">Multi-pass membrane protein</topology>
    </subcellularLocation>
</comment>
<keyword evidence="10 12" id="KW-0408">Iron</keyword>
<feature type="transmembrane region" description="Helical" evidence="12">
    <location>
        <begin position="248"/>
        <end position="269"/>
    </location>
</feature>
<evidence type="ECO:0000256" key="6">
    <source>
        <dbReference type="ARBA" id="ARBA00022692"/>
    </source>
</evidence>
<evidence type="ECO:0000313" key="14">
    <source>
        <dbReference type="Proteomes" id="UP001230654"/>
    </source>
</evidence>
<dbReference type="EMBL" id="JAUSWV010000002">
    <property type="protein sequence ID" value="MDQ0585752.1"/>
    <property type="molecule type" value="Genomic_DNA"/>
</dbReference>